<dbReference type="GO" id="GO:0016491">
    <property type="term" value="F:oxidoreductase activity"/>
    <property type="evidence" value="ECO:0007669"/>
    <property type="project" value="UniProtKB-KW"/>
</dbReference>
<proteinExistence type="inferred from homology"/>
<sequence>MTTSRIALITGGSRGLGRAAALALAAAGTDVILTFQSNADAAADVVAAIEAQGRRAVALALDTTSPETFAPFAEELRATLRSAWGREDIDVLVNNAGFAGNTPFGAIVRAEIDALVAVHFTGVVLLTQQLEPMIADGGAILNTSTGLTRFPANGAYSVYASMKAAVETWTLYLAQELGPRGISVNVVAPGATATDFGGGGIRDNAAYRDMILPTVAMGRIGEPDDIGAAVSAIVDPRMGWVTGQRIEASGGQRL</sequence>
<dbReference type="Gene3D" id="3.40.50.720">
    <property type="entry name" value="NAD(P)-binding Rossmann-like Domain"/>
    <property type="match status" value="1"/>
</dbReference>
<keyword evidence="2" id="KW-0560">Oxidoreductase</keyword>
<gene>
    <name evidence="3" type="ORF">MIPYR_20424</name>
</gene>
<dbReference type="InterPro" id="IPR036291">
    <property type="entry name" value="NAD(P)-bd_dom_sf"/>
</dbReference>
<dbReference type="PANTHER" id="PTHR43639">
    <property type="entry name" value="OXIDOREDUCTASE, SHORT-CHAIN DEHYDROGENASE/REDUCTASE FAMILY (AFU_ORTHOLOGUE AFUA_5G02870)"/>
    <property type="match status" value="1"/>
</dbReference>
<dbReference type="InterPro" id="IPR002347">
    <property type="entry name" value="SDR_fam"/>
</dbReference>
<dbReference type="PRINTS" id="PR00081">
    <property type="entry name" value="GDHRDH"/>
</dbReference>
<dbReference type="PANTHER" id="PTHR43639:SF1">
    <property type="entry name" value="SHORT-CHAIN DEHYDROGENASE_REDUCTASE FAMILY PROTEIN"/>
    <property type="match status" value="1"/>
</dbReference>
<accession>A0A1Y5P0B9</accession>
<evidence type="ECO:0000256" key="2">
    <source>
        <dbReference type="ARBA" id="ARBA00023002"/>
    </source>
</evidence>
<evidence type="ECO:0000256" key="1">
    <source>
        <dbReference type="ARBA" id="ARBA00006484"/>
    </source>
</evidence>
<comment type="similarity">
    <text evidence="1">Belongs to the short-chain dehydrogenases/reductases (SDR) family.</text>
</comment>
<dbReference type="SUPFAM" id="SSF51735">
    <property type="entry name" value="NAD(P)-binding Rossmann-fold domains"/>
    <property type="match status" value="1"/>
</dbReference>
<dbReference type="AlphaFoldDB" id="A0A1Y5P0B9"/>
<dbReference type="RefSeq" id="WP_295575304.1">
    <property type="nucleotide sequence ID" value="NZ_FLQR01000006.1"/>
</dbReference>
<dbReference type="Pfam" id="PF13561">
    <property type="entry name" value="adh_short_C2"/>
    <property type="match status" value="1"/>
</dbReference>
<dbReference type="PRINTS" id="PR00080">
    <property type="entry name" value="SDRFAMILY"/>
</dbReference>
<dbReference type="EMBL" id="FLQR01000006">
    <property type="protein sequence ID" value="SBS72114.1"/>
    <property type="molecule type" value="Genomic_DNA"/>
</dbReference>
<protein>
    <submittedName>
        <fullName evidence="3">Short-chain dehydrogenase/reductase SDR</fullName>
    </submittedName>
</protein>
<evidence type="ECO:0000313" key="3">
    <source>
        <dbReference type="EMBL" id="SBS72114.1"/>
    </source>
</evidence>
<organism evidence="3">
    <name type="scientific">uncultured Microbacterium sp</name>
    <dbReference type="NCBI Taxonomy" id="191216"/>
    <lineage>
        <taxon>Bacteria</taxon>
        <taxon>Bacillati</taxon>
        <taxon>Actinomycetota</taxon>
        <taxon>Actinomycetes</taxon>
        <taxon>Micrococcales</taxon>
        <taxon>Microbacteriaceae</taxon>
        <taxon>Microbacterium</taxon>
        <taxon>environmental samples</taxon>
    </lineage>
</organism>
<reference evidence="3" key="1">
    <citation type="submission" date="2016-03" db="EMBL/GenBank/DDBJ databases">
        <authorList>
            <person name="Ploux O."/>
        </authorList>
    </citation>
    <scope>NUCLEOTIDE SEQUENCE</scope>
    <source>
        <strain evidence="3">UC1</strain>
    </source>
</reference>
<name>A0A1Y5P0B9_9MICO</name>